<keyword evidence="1" id="KW-0732">Signal</keyword>
<organism evidence="2 3">
    <name type="scientific">Alkalimonas cellulosilytica</name>
    <dbReference type="NCBI Taxonomy" id="3058395"/>
    <lineage>
        <taxon>Bacteria</taxon>
        <taxon>Pseudomonadati</taxon>
        <taxon>Pseudomonadota</taxon>
        <taxon>Gammaproteobacteria</taxon>
        <taxon>Alkalimonas</taxon>
    </lineage>
</organism>
<dbReference type="Proteomes" id="UP001336314">
    <property type="component" value="Unassembled WGS sequence"/>
</dbReference>
<comment type="caution">
    <text evidence="2">The sequence shown here is derived from an EMBL/GenBank/DDBJ whole genome shotgun (WGS) entry which is preliminary data.</text>
</comment>
<evidence type="ECO:0008006" key="4">
    <source>
        <dbReference type="Google" id="ProtNLM"/>
    </source>
</evidence>
<dbReference type="PROSITE" id="PS51257">
    <property type="entry name" value="PROKAR_LIPOPROTEIN"/>
    <property type="match status" value="1"/>
</dbReference>
<gene>
    <name evidence="2" type="ORF">QWY20_18445</name>
</gene>
<protein>
    <recommendedName>
        <fullName evidence="4">Lipoprotein</fullName>
    </recommendedName>
</protein>
<proteinExistence type="predicted"/>
<evidence type="ECO:0000313" key="3">
    <source>
        <dbReference type="Proteomes" id="UP001336314"/>
    </source>
</evidence>
<keyword evidence="3" id="KW-1185">Reference proteome</keyword>
<feature type="signal peptide" evidence="1">
    <location>
        <begin position="1"/>
        <end position="23"/>
    </location>
</feature>
<dbReference type="RefSeq" id="WP_330130449.1">
    <property type="nucleotide sequence ID" value="NZ_JAUHLI010000045.1"/>
</dbReference>
<accession>A0ABU7JA61</accession>
<evidence type="ECO:0000313" key="2">
    <source>
        <dbReference type="EMBL" id="MEE2003430.1"/>
    </source>
</evidence>
<feature type="chain" id="PRO_5047456410" description="Lipoprotein" evidence="1">
    <location>
        <begin position="24"/>
        <end position="305"/>
    </location>
</feature>
<name>A0ABU7JA61_9GAMM</name>
<reference evidence="2 3" key="1">
    <citation type="submission" date="2023-07" db="EMBL/GenBank/DDBJ databases">
        <title>Alkalimonas sp., MEB108 novel, alkaliphilic bacterium isolated from Lonar Lake, India.</title>
        <authorList>
            <person name="Joshi A."/>
            <person name="Thite S."/>
        </authorList>
    </citation>
    <scope>NUCLEOTIDE SEQUENCE [LARGE SCALE GENOMIC DNA]</scope>
    <source>
        <strain evidence="2 3">MEB108</strain>
    </source>
</reference>
<dbReference type="EMBL" id="JAUHLI010000045">
    <property type="protein sequence ID" value="MEE2003430.1"/>
    <property type="molecule type" value="Genomic_DNA"/>
</dbReference>
<evidence type="ECO:0000256" key="1">
    <source>
        <dbReference type="SAM" id="SignalP"/>
    </source>
</evidence>
<sequence>MLKKILLSIGISSALILSGCASTGNSGPKTDAQGYPVLEVLSSTHYVWDDTISEALNVARMAQPARVGQGMRDFTDGTQAGVAGRSSTGERVAGGAIMGVGQGLFGVVASEMMIGRVDREMSWRPAIVELINGQDFKVHGGGWDFVLLRDYVSRKVMDSIKEEYENISFGPSMTMRGDRNYNTYIMVKGDICGEIRNFDSRRTQEVESFIKNNPSHHFIDGPDEIMEYCFISMNISVAGGAIIDDEYRDVIVAELNRGALLHPAIIRNYKGYVLVPEVYIVNGVRLTRPYAFLVSNGKEILFQRP</sequence>